<feature type="domain" description="4Fe-4S ferredoxin-type" evidence="12">
    <location>
        <begin position="37"/>
        <end position="62"/>
    </location>
</feature>
<organism evidence="13 14">
    <name type="scientific">Fulvimarina endophytica</name>
    <dbReference type="NCBI Taxonomy" id="2293836"/>
    <lineage>
        <taxon>Bacteria</taxon>
        <taxon>Pseudomonadati</taxon>
        <taxon>Pseudomonadota</taxon>
        <taxon>Alphaproteobacteria</taxon>
        <taxon>Hyphomicrobiales</taxon>
        <taxon>Aurantimonadaceae</taxon>
        <taxon>Fulvimarina</taxon>
    </lineage>
</organism>
<dbReference type="InterPro" id="IPR036188">
    <property type="entry name" value="FAD/NAD-bd_sf"/>
</dbReference>
<dbReference type="SUPFAM" id="SSF51971">
    <property type="entry name" value="Nucleotide-binding domain"/>
    <property type="match status" value="1"/>
</dbReference>
<evidence type="ECO:0000256" key="2">
    <source>
        <dbReference type="ARBA" id="ARBA00022630"/>
    </source>
</evidence>
<dbReference type="SUPFAM" id="SSF46548">
    <property type="entry name" value="alpha-helical ferredoxin"/>
    <property type="match status" value="1"/>
</dbReference>
<keyword evidence="4" id="KW-0560">Oxidoreductase</keyword>
<dbReference type="Gene3D" id="1.10.1060.10">
    <property type="entry name" value="Alpha-helical ferredoxin"/>
    <property type="match status" value="1"/>
</dbReference>
<evidence type="ECO:0000256" key="3">
    <source>
        <dbReference type="ARBA" id="ARBA00022643"/>
    </source>
</evidence>
<comment type="caution">
    <text evidence="13">The sequence shown here is derived from an EMBL/GenBank/DDBJ whole genome shotgun (WGS) entry which is preliminary data.</text>
</comment>
<evidence type="ECO:0000259" key="12">
    <source>
        <dbReference type="PROSITE" id="PS51379"/>
    </source>
</evidence>
<dbReference type="PANTHER" id="PTHR43073">
    <property type="entry name" value="DIHYDROPYRIMIDINE DEHYDROGENASE [NADP(+)]"/>
    <property type="match status" value="1"/>
</dbReference>
<dbReference type="GO" id="GO:0004159">
    <property type="term" value="F:dihydropyrimidine dehydrogenase (NAD+) activity"/>
    <property type="evidence" value="ECO:0007669"/>
    <property type="project" value="UniProtKB-EC"/>
</dbReference>
<evidence type="ECO:0000256" key="9">
    <source>
        <dbReference type="ARBA" id="ARBA00049578"/>
    </source>
</evidence>
<evidence type="ECO:0000256" key="5">
    <source>
        <dbReference type="ARBA" id="ARBA00030119"/>
    </source>
</evidence>
<keyword evidence="3" id="KW-0288">FMN</keyword>
<dbReference type="EMBL" id="QURL01000003">
    <property type="protein sequence ID" value="RFC64441.1"/>
    <property type="molecule type" value="Genomic_DNA"/>
</dbReference>
<dbReference type="RefSeq" id="WP_116682858.1">
    <property type="nucleotide sequence ID" value="NZ_QURL01000003.1"/>
</dbReference>
<evidence type="ECO:0000256" key="1">
    <source>
        <dbReference type="ARBA" id="ARBA00001917"/>
    </source>
</evidence>
<proteinExistence type="predicted"/>
<dbReference type="PRINTS" id="PR00419">
    <property type="entry name" value="ADXRDTASE"/>
</dbReference>
<comment type="cofactor">
    <cofactor evidence="1">
        <name>FMN</name>
        <dbReference type="ChEBI" id="CHEBI:58210"/>
    </cofactor>
</comment>
<reference evidence="13 14" key="1">
    <citation type="submission" date="2018-08" db="EMBL/GenBank/DDBJ databases">
        <title>Fulvimarina sp. 85, whole genome shotgun sequence.</title>
        <authorList>
            <person name="Tuo L."/>
        </authorList>
    </citation>
    <scope>NUCLEOTIDE SEQUENCE [LARGE SCALE GENOMIC DNA]</scope>
    <source>
        <strain evidence="13 14">85</strain>
    </source>
</reference>
<comment type="catalytic activity">
    <reaction evidence="8">
        <text>5,6-dihydrouracil + NAD(+) = uracil + NADH + H(+)</text>
        <dbReference type="Rhea" id="RHEA:20189"/>
        <dbReference type="ChEBI" id="CHEBI:15378"/>
        <dbReference type="ChEBI" id="CHEBI:15901"/>
        <dbReference type="ChEBI" id="CHEBI:17568"/>
        <dbReference type="ChEBI" id="CHEBI:57540"/>
        <dbReference type="ChEBI" id="CHEBI:57945"/>
        <dbReference type="EC" id="1.3.1.1"/>
    </reaction>
</comment>
<comment type="function">
    <text evidence="9">Involved in pyrimidine base degradation. Catalyzes physiologically the reduction of uracil to 5,6-dihydrouracil (DHU) by using NADH as a specific cosubstrate. It also catalyzes the reverse reaction and the reduction of thymine to 5,6-dihydrothymine (DHT).</text>
</comment>
<evidence type="ECO:0000256" key="10">
    <source>
        <dbReference type="ARBA" id="ARBA00049714"/>
    </source>
</evidence>
<gene>
    <name evidence="13" type="ORF">DYI37_09040</name>
</gene>
<evidence type="ECO:0000256" key="4">
    <source>
        <dbReference type="ARBA" id="ARBA00023002"/>
    </source>
</evidence>
<dbReference type="InterPro" id="IPR028261">
    <property type="entry name" value="DPD_II"/>
</dbReference>
<keyword evidence="14" id="KW-1185">Reference proteome</keyword>
<accession>A0A371X5E4</accession>
<evidence type="ECO:0000256" key="6">
    <source>
        <dbReference type="ARBA" id="ARBA00032722"/>
    </source>
</evidence>
<dbReference type="EC" id="1.3.1.1" evidence="11"/>
<dbReference type="InterPro" id="IPR023753">
    <property type="entry name" value="FAD/NAD-binding_dom"/>
</dbReference>
<dbReference type="Pfam" id="PF07992">
    <property type="entry name" value="Pyr_redox_2"/>
    <property type="match status" value="1"/>
</dbReference>
<keyword evidence="2" id="KW-0285">Flavoprotein</keyword>
<evidence type="ECO:0000313" key="13">
    <source>
        <dbReference type="EMBL" id="RFC64441.1"/>
    </source>
</evidence>
<protein>
    <recommendedName>
        <fullName evidence="11">dihydrouracil dehydrogenase (NAD(+))</fullName>
        <ecNumber evidence="11">1.3.1.1</ecNumber>
    </recommendedName>
    <alternativeName>
        <fullName evidence="6">Dihydrothymine dehydrogenase</fullName>
    </alternativeName>
    <alternativeName>
        <fullName evidence="5">Dihydrouracil dehydrogenase</fullName>
    </alternativeName>
</protein>
<dbReference type="Pfam" id="PF14691">
    <property type="entry name" value="Fer4_20"/>
    <property type="match status" value="1"/>
</dbReference>
<name>A0A371X5E4_9HYPH</name>
<evidence type="ECO:0000313" key="14">
    <source>
        <dbReference type="Proteomes" id="UP000264310"/>
    </source>
</evidence>
<dbReference type="InterPro" id="IPR017896">
    <property type="entry name" value="4Fe4S_Fe-S-bd"/>
</dbReference>
<dbReference type="Gene3D" id="3.50.50.60">
    <property type="entry name" value="FAD/NAD(P)-binding domain"/>
    <property type="match status" value="2"/>
</dbReference>
<evidence type="ECO:0000256" key="8">
    <source>
        <dbReference type="ARBA" id="ARBA00048792"/>
    </source>
</evidence>
<dbReference type="Proteomes" id="UP000264310">
    <property type="component" value="Unassembled WGS sequence"/>
</dbReference>
<dbReference type="PROSITE" id="PS51379">
    <property type="entry name" value="4FE4S_FER_2"/>
    <property type="match status" value="1"/>
</dbReference>
<dbReference type="InterPro" id="IPR009051">
    <property type="entry name" value="Helical_ferredxn"/>
</dbReference>
<dbReference type="AlphaFoldDB" id="A0A371X5E4"/>
<sequence length="462" mass="48829">MSHSPQRRSPPDIAAGRVSADGLRANFSDLHPPLTAHEAVVEADRCYFCYDAPCVQACPTGIDIPLFIRQIQTGLPQSAAETIFEANILGGMCARVCPTETLCEEVCVREVAEGKPVKIGELQRHATDRLIETGEHPFERAPETGRRVAVVGAGPAGLSCAHRLAVNGHAVTLFDARDKLGGLNEYGIAAYKATEEFARREVEFVLSIGGIEVRTGTALGRDIHLGDLVRDYDGVFLGLGLGAVNALAAEGADHGESRDAVAWIADLRQTRDLAELPIGRRVVVIGGGMTAIDAAIQAKALGAEEVTIAYRRGQEAMNASAYEQELAQTRGVTIRTNLQPRRVVVEDGSVRAIELERTRLDADGRLAATGEIVTIEADQVFKAIGQAFVPEGCSGGEGEGLALEGGRIRVDASRRTSRAGIWAGGDCVAGGEDLTVTAVEDGKIAANDIHAALSAGQQQAAE</sequence>
<dbReference type="PANTHER" id="PTHR43073:SF2">
    <property type="entry name" value="DIHYDROPYRIMIDINE DEHYDROGENASE [NADP(+)]"/>
    <property type="match status" value="1"/>
</dbReference>
<evidence type="ECO:0000256" key="11">
    <source>
        <dbReference type="ARBA" id="ARBA00049728"/>
    </source>
</evidence>
<comment type="catalytic activity">
    <reaction evidence="7">
        <text>5,6-dihydrothymine + NAD(+) = thymine + NADH + H(+)</text>
        <dbReference type="Rhea" id="RHEA:28791"/>
        <dbReference type="ChEBI" id="CHEBI:15378"/>
        <dbReference type="ChEBI" id="CHEBI:17821"/>
        <dbReference type="ChEBI" id="CHEBI:27468"/>
        <dbReference type="ChEBI" id="CHEBI:57540"/>
        <dbReference type="ChEBI" id="CHEBI:57945"/>
        <dbReference type="EC" id="1.3.1.1"/>
    </reaction>
</comment>
<dbReference type="OrthoDB" id="9803192at2"/>
<comment type="subunit">
    <text evidence="10">Heterotetramer of 2 PreA and 2 PreT subunits.</text>
</comment>
<evidence type="ECO:0000256" key="7">
    <source>
        <dbReference type="ARBA" id="ARBA00047685"/>
    </source>
</evidence>
<dbReference type="GO" id="GO:0051536">
    <property type="term" value="F:iron-sulfur cluster binding"/>
    <property type="evidence" value="ECO:0007669"/>
    <property type="project" value="InterPro"/>
</dbReference>